<dbReference type="GeneID" id="85452038"/>
<evidence type="ECO:0000256" key="1">
    <source>
        <dbReference type="SAM" id="MobiDB-lite"/>
    </source>
</evidence>
<protein>
    <submittedName>
        <fullName evidence="2">Uncharacterized protein</fullName>
    </submittedName>
</protein>
<feature type="compositionally biased region" description="Basic and acidic residues" evidence="1">
    <location>
        <begin position="31"/>
        <end position="44"/>
    </location>
</feature>
<feature type="compositionally biased region" description="Polar residues" evidence="1">
    <location>
        <begin position="54"/>
        <end position="64"/>
    </location>
</feature>
<gene>
    <name evidence="2" type="ORF">BDP55DRAFT_429198</name>
</gene>
<dbReference type="AlphaFoldDB" id="A0AAJ0ARL5"/>
<feature type="region of interest" description="Disordered" evidence="1">
    <location>
        <begin position="1"/>
        <end position="115"/>
    </location>
</feature>
<accession>A0AAJ0ARL5</accession>
<sequence length="115" mass="12366">MHTPGSAFRRKRSGTSDTNTQESTNGACLLKESRSPDPNFDRLATRPFMMQGVTHESSTTSDNIRASPYVQKGPSLRDGLASTSTHAALPQSLSTPAGIQMTPLPHKSSDRPKLA</sequence>
<dbReference type="RefSeq" id="XP_060432798.1">
    <property type="nucleotide sequence ID" value="XM_060567512.1"/>
</dbReference>
<evidence type="ECO:0000313" key="2">
    <source>
        <dbReference type="EMBL" id="KAK1689103.1"/>
    </source>
</evidence>
<proteinExistence type="predicted"/>
<name>A0AAJ0ARL5_9PEZI</name>
<dbReference type="Proteomes" id="UP001224890">
    <property type="component" value="Unassembled WGS sequence"/>
</dbReference>
<dbReference type="EMBL" id="JAHMHR010000009">
    <property type="protein sequence ID" value="KAK1689103.1"/>
    <property type="molecule type" value="Genomic_DNA"/>
</dbReference>
<evidence type="ECO:0000313" key="3">
    <source>
        <dbReference type="Proteomes" id="UP001224890"/>
    </source>
</evidence>
<comment type="caution">
    <text evidence="2">The sequence shown here is derived from an EMBL/GenBank/DDBJ whole genome shotgun (WGS) entry which is preliminary data.</text>
</comment>
<feature type="compositionally biased region" description="Polar residues" evidence="1">
    <location>
        <begin position="15"/>
        <end position="26"/>
    </location>
</feature>
<feature type="compositionally biased region" description="Polar residues" evidence="1">
    <location>
        <begin position="81"/>
        <end position="97"/>
    </location>
</feature>
<reference evidence="2" key="1">
    <citation type="submission" date="2021-06" db="EMBL/GenBank/DDBJ databases">
        <title>Comparative genomics, transcriptomics and evolutionary studies reveal genomic signatures of adaptation to plant cell wall in hemibiotrophic fungi.</title>
        <authorList>
            <consortium name="DOE Joint Genome Institute"/>
            <person name="Baroncelli R."/>
            <person name="Diaz J.F."/>
            <person name="Benocci T."/>
            <person name="Peng M."/>
            <person name="Battaglia E."/>
            <person name="Haridas S."/>
            <person name="Andreopoulos W."/>
            <person name="Labutti K."/>
            <person name="Pangilinan J."/>
            <person name="Floch G.L."/>
            <person name="Makela M.R."/>
            <person name="Henrissat B."/>
            <person name="Grigoriev I.V."/>
            <person name="Crouch J.A."/>
            <person name="De Vries R.P."/>
            <person name="Sukno S.A."/>
            <person name="Thon M.R."/>
        </authorList>
    </citation>
    <scope>NUCLEOTIDE SEQUENCE</scope>
    <source>
        <strain evidence="2">CBS 193.32</strain>
    </source>
</reference>
<keyword evidence="3" id="KW-1185">Reference proteome</keyword>
<organism evidence="2 3">
    <name type="scientific">Colletotrichum godetiae</name>
    <dbReference type="NCBI Taxonomy" id="1209918"/>
    <lineage>
        <taxon>Eukaryota</taxon>
        <taxon>Fungi</taxon>
        <taxon>Dikarya</taxon>
        <taxon>Ascomycota</taxon>
        <taxon>Pezizomycotina</taxon>
        <taxon>Sordariomycetes</taxon>
        <taxon>Hypocreomycetidae</taxon>
        <taxon>Glomerellales</taxon>
        <taxon>Glomerellaceae</taxon>
        <taxon>Colletotrichum</taxon>
        <taxon>Colletotrichum acutatum species complex</taxon>
    </lineage>
</organism>